<dbReference type="Proteomes" id="UP001314170">
    <property type="component" value="Unassembled WGS sequence"/>
</dbReference>
<accession>A0AAV1RHS5</accession>
<dbReference type="EMBL" id="CAWUPB010000950">
    <property type="protein sequence ID" value="CAK7334065.1"/>
    <property type="molecule type" value="Genomic_DNA"/>
</dbReference>
<keyword evidence="2" id="KW-1185">Reference proteome</keyword>
<name>A0AAV1RHS5_9ROSI</name>
<evidence type="ECO:0000313" key="1">
    <source>
        <dbReference type="EMBL" id="CAK7334065.1"/>
    </source>
</evidence>
<comment type="caution">
    <text evidence="1">The sequence shown here is derived from an EMBL/GenBank/DDBJ whole genome shotgun (WGS) entry which is preliminary data.</text>
</comment>
<protein>
    <submittedName>
        <fullName evidence="1">Uncharacterized protein</fullName>
    </submittedName>
</protein>
<reference evidence="1 2" key="1">
    <citation type="submission" date="2024-01" db="EMBL/GenBank/DDBJ databases">
        <authorList>
            <person name="Waweru B."/>
        </authorList>
    </citation>
    <scope>NUCLEOTIDE SEQUENCE [LARGE SCALE GENOMIC DNA]</scope>
</reference>
<dbReference type="AlphaFoldDB" id="A0AAV1RHS5"/>
<proteinExistence type="predicted"/>
<gene>
    <name evidence="1" type="ORF">DCAF_LOCUS9729</name>
</gene>
<sequence length="159" mass="17791">MNSSLYVHTTPCGLNYGSSNYSNSSLVTNYNYVTLGDMNASDLRELCSIEKIVLVPKIDHGNISFNEIREKRRTGLSFHGTTIGCENCARGCYLDERKPSSMHGRLLRNSESSTALGVGLHKISYIGIHDSIRIHDYGLESLNMEHLRLLRPNPCLLQC</sequence>
<evidence type="ECO:0000313" key="2">
    <source>
        <dbReference type="Proteomes" id="UP001314170"/>
    </source>
</evidence>
<organism evidence="1 2">
    <name type="scientific">Dovyalis caffra</name>
    <dbReference type="NCBI Taxonomy" id="77055"/>
    <lineage>
        <taxon>Eukaryota</taxon>
        <taxon>Viridiplantae</taxon>
        <taxon>Streptophyta</taxon>
        <taxon>Embryophyta</taxon>
        <taxon>Tracheophyta</taxon>
        <taxon>Spermatophyta</taxon>
        <taxon>Magnoliopsida</taxon>
        <taxon>eudicotyledons</taxon>
        <taxon>Gunneridae</taxon>
        <taxon>Pentapetalae</taxon>
        <taxon>rosids</taxon>
        <taxon>fabids</taxon>
        <taxon>Malpighiales</taxon>
        <taxon>Salicaceae</taxon>
        <taxon>Flacourtieae</taxon>
        <taxon>Dovyalis</taxon>
    </lineage>
</organism>